<keyword evidence="2" id="KW-1185">Reference proteome</keyword>
<organism evidence="1 2">
    <name type="scientific">Celerinatantimonas diazotrophica</name>
    <dbReference type="NCBI Taxonomy" id="412034"/>
    <lineage>
        <taxon>Bacteria</taxon>
        <taxon>Pseudomonadati</taxon>
        <taxon>Pseudomonadota</taxon>
        <taxon>Gammaproteobacteria</taxon>
        <taxon>Celerinatantimonadaceae</taxon>
        <taxon>Celerinatantimonas</taxon>
    </lineage>
</organism>
<evidence type="ECO:0000313" key="1">
    <source>
        <dbReference type="EMBL" id="TCK47694.1"/>
    </source>
</evidence>
<reference evidence="1 2" key="1">
    <citation type="submission" date="2019-03" db="EMBL/GenBank/DDBJ databases">
        <title>Genomic Encyclopedia of Type Strains, Phase IV (KMG-IV): sequencing the most valuable type-strain genomes for metagenomic binning, comparative biology and taxonomic classification.</title>
        <authorList>
            <person name="Goeker M."/>
        </authorList>
    </citation>
    <scope>NUCLEOTIDE SEQUENCE [LARGE SCALE GENOMIC DNA]</scope>
    <source>
        <strain evidence="1 2">DSM 18577</strain>
    </source>
</reference>
<dbReference type="EMBL" id="SMGD01000014">
    <property type="protein sequence ID" value="TCK47694.1"/>
    <property type="molecule type" value="Genomic_DNA"/>
</dbReference>
<accession>A0A4R1JB00</accession>
<dbReference type="RefSeq" id="WP_131913495.1">
    <property type="nucleotide sequence ID" value="NZ_OU594967.1"/>
</dbReference>
<comment type="caution">
    <text evidence="1">The sequence shown here is derived from an EMBL/GenBank/DDBJ whole genome shotgun (WGS) entry which is preliminary data.</text>
</comment>
<dbReference type="Proteomes" id="UP000295565">
    <property type="component" value="Unassembled WGS sequence"/>
</dbReference>
<dbReference type="AlphaFoldDB" id="A0A4R1JB00"/>
<name>A0A4R1JB00_9GAMM</name>
<evidence type="ECO:0000313" key="2">
    <source>
        <dbReference type="Proteomes" id="UP000295565"/>
    </source>
</evidence>
<gene>
    <name evidence="1" type="ORF">EV690_2739</name>
</gene>
<sequence length="445" mass="51128">MSNQSHRLLDQELALLLTPLQTNGVSSLSRIISAGTLLDIPIDATQVLYCHKIGELVNYLLNDTDIDAIILTDHLLTEKNLKLCLPLLKHLEQARLFIAGELPDMIEDFPDFCYCPTQAILQEELQIWHQQLMEHYDQWLLDGKVIISENLVQKITPLIPPSAILTTKDEYKTHIKPLLGIIYCVDENSELRQELMQIAHYYPHLPLLLIGNVNQPVLLHSCQHFAGQLNLNILASLEDHELDESLNAILVRFYRRYLRWLNHQTIYGDHNVGLVYQMSEEQPFGTFSWPPRKLDKAKHYYIEWQVLCEQMKNHKLTEAAKAALKLYQLNSSQLFIVFDGSPPGHEQLASVIDLLTLSIRICWIPRSVGQLLNTREQVGISQILIPITVWQELVADEQIFQRWQSRFEHQQVDIGLLGGQKAMLEYTIPCGLTLMAEAKEPNPSR</sequence>
<proteinExistence type="predicted"/>
<protein>
    <submittedName>
        <fullName evidence="1">Uncharacterized protein</fullName>
    </submittedName>
</protein>